<keyword evidence="1" id="KW-0472">Membrane</keyword>
<gene>
    <name evidence="3" type="ORF">GGQ67_000914</name>
</gene>
<keyword evidence="3" id="KW-0282">Flagellum</keyword>
<feature type="transmembrane region" description="Helical" evidence="1">
    <location>
        <begin position="20"/>
        <end position="41"/>
    </location>
</feature>
<evidence type="ECO:0000259" key="2">
    <source>
        <dbReference type="Pfam" id="PF09813"/>
    </source>
</evidence>
<feature type="domain" description="Cytochrome c oxidase assembly factor 3 mitochondrial coiled-coil" evidence="2">
    <location>
        <begin position="7"/>
        <end position="44"/>
    </location>
</feature>
<sequence>MKLDEEAERARQKTVKRRNVIVLVILSGFALAVFTVTFFHIPQEGRSASRALGEVQGQ</sequence>
<reference evidence="3 4" key="1">
    <citation type="submission" date="2020-08" db="EMBL/GenBank/DDBJ databases">
        <title>Genomic Encyclopedia of Type Strains, Phase IV (KMG-IV): sequencing the most valuable type-strain genomes for metagenomic binning, comparative biology and taxonomic classification.</title>
        <authorList>
            <person name="Goeker M."/>
        </authorList>
    </citation>
    <scope>NUCLEOTIDE SEQUENCE [LARGE SCALE GENOMIC DNA]</scope>
    <source>
        <strain evidence="3 4">DSM 26575</strain>
    </source>
</reference>
<evidence type="ECO:0000256" key="1">
    <source>
        <dbReference type="SAM" id="Phobius"/>
    </source>
</evidence>
<dbReference type="EMBL" id="JACIDW010000002">
    <property type="protein sequence ID" value="MBB3963289.1"/>
    <property type="molecule type" value="Genomic_DNA"/>
</dbReference>
<keyword evidence="3" id="KW-0969">Cilium</keyword>
<accession>A0A7W6CRV6</accession>
<dbReference type="AlphaFoldDB" id="A0A7W6CRV6"/>
<evidence type="ECO:0000313" key="4">
    <source>
        <dbReference type="Proteomes" id="UP000582090"/>
    </source>
</evidence>
<protein>
    <submittedName>
        <fullName evidence="3">Flagellar basal body-associated protein FliL</fullName>
    </submittedName>
</protein>
<organism evidence="3 4">
    <name type="scientific">Rhizobium metallidurans</name>
    <dbReference type="NCBI Taxonomy" id="1265931"/>
    <lineage>
        <taxon>Bacteria</taxon>
        <taxon>Pseudomonadati</taxon>
        <taxon>Pseudomonadota</taxon>
        <taxon>Alphaproteobacteria</taxon>
        <taxon>Hyphomicrobiales</taxon>
        <taxon>Rhizobiaceae</taxon>
        <taxon>Rhizobium/Agrobacterium group</taxon>
        <taxon>Rhizobium</taxon>
    </lineage>
</organism>
<dbReference type="Pfam" id="PF09813">
    <property type="entry name" value="Coa3_cc"/>
    <property type="match status" value="1"/>
</dbReference>
<comment type="caution">
    <text evidence="3">The sequence shown here is derived from an EMBL/GenBank/DDBJ whole genome shotgun (WGS) entry which is preliminary data.</text>
</comment>
<dbReference type="InterPro" id="IPR018628">
    <property type="entry name" value="Coa3_CC"/>
</dbReference>
<name>A0A7W6CRV6_9HYPH</name>
<dbReference type="Proteomes" id="UP000582090">
    <property type="component" value="Unassembled WGS sequence"/>
</dbReference>
<evidence type="ECO:0000313" key="3">
    <source>
        <dbReference type="EMBL" id="MBB3963289.1"/>
    </source>
</evidence>
<keyword evidence="3" id="KW-0966">Cell projection</keyword>
<keyword evidence="4" id="KW-1185">Reference proteome</keyword>
<keyword evidence="1" id="KW-1133">Transmembrane helix</keyword>
<dbReference type="RefSeq" id="WP_183899014.1">
    <property type="nucleotide sequence ID" value="NZ_JACIDW010000002.1"/>
</dbReference>
<keyword evidence="1" id="KW-0812">Transmembrane</keyword>
<proteinExistence type="predicted"/>